<dbReference type="AlphaFoldDB" id="A0A9N9QUA4"/>
<dbReference type="PROSITE" id="PS51257">
    <property type="entry name" value="PROKAR_LIPOPROTEIN"/>
    <property type="match status" value="1"/>
</dbReference>
<dbReference type="Proteomes" id="UP001153714">
    <property type="component" value="Chromosome 11"/>
</dbReference>
<keyword evidence="2" id="KW-1185">Reference proteome</keyword>
<organism evidence="1 2">
    <name type="scientific">Diatraea saccharalis</name>
    <name type="common">sugarcane borer</name>
    <dbReference type="NCBI Taxonomy" id="40085"/>
    <lineage>
        <taxon>Eukaryota</taxon>
        <taxon>Metazoa</taxon>
        <taxon>Ecdysozoa</taxon>
        <taxon>Arthropoda</taxon>
        <taxon>Hexapoda</taxon>
        <taxon>Insecta</taxon>
        <taxon>Pterygota</taxon>
        <taxon>Neoptera</taxon>
        <taxon>Endopterygota</taxon>
        <taxon>Lepidoptera</taxon>
        <taxon>Glossata</taxon>
        <taxon>Ditrysia</taxon>
        <taxon>Pyraloidea</taxon>
        <taxon>Crambidae</taxon>
        <taxon>Crambinae</taxon>
        <taxon>Diatraea</taxon>
    </lineage>
</organism>
<protein>
    <submittedName>
        <fullName evidence="1">Uncharacterized protein</fullName>
    </submittedName>
</protein>
<evidence type="ECO:0000313" key="2">
    <source>
        <dbReference type="Proteomes" id="UP001153714"/>
    </source>
</evidence>
<name>A0A9N9QUA4_9NEOP</name>
<dbReference type="EMBL" id="OU893342">
    <property type="protein sequence ID" value="CAG9783472.1"/>
    <property type="molecule type" value="Genomic_DNA"/>
</dbReference>
<reference evidence="1" key="2">
    <citation type="submission" date="2022-10" db="EMBL/GenBank/DDBJ databases">
        <authorList>
            <consortium name="ENA_rothamsted_submissions"/>
            <consortium name="culmorum"/>
            <person name="King R."/>
        </authorList>
    </citation>
    <scope>NUCLEOTIDE SEQUENCE</scope>
</reference>
<proteinExistence type="predicted"/>
<sequence length="35" mass="4058">MRLIHITSVMHAYVPWSISCLDDGYCDIYSKIPKT</sequence>
<evidence type="ECO:0000313" key="1">
    <source>
        <dbReference type="EMBL" id="CAG9783472.1"/>
    </source>
</evidence>
<accession>A0A9N9QUA4</accession>
<gene>
    <name evidence="1" type="ORF">DIATSA_LOCUS1640</name>
</gene>
<reference evidence="1" key="1">
    <citation type="submission" date="2021-12" db="EMBL/GenBank/DDBJ databases">
        <authorList>
            <person name="King R."/>
        </authorList>
    </citation>
    <scope>NUCLEOTIDE SEQUENCE</scope>
</reference>